<reference evidence="1 2" key="1">
    <citation type="submission" date="2012-08" db="EMBL/GenBank/DDBJ databases">
        <title>Oryza genome evolution.</title>
        <authorList>
            <person name="Wing R.A."/>
        </authorList>
    </citation>
    <scope>NUCLEOTIDE SEQUENCE</scope>
</reference>
<protein>
    <submittedName>
        <fullName evidence="1">Uncharacterized protein</fullName>
    </submittedName>
</protein>
<dbReference type="EnsemblPlants" id="LPERR11G08640.1">
    <property type="protein sequence ID" value="LPERR11G08640.1"/>
    <property type="gene ID" value="LPERR11G08640"/>
</dbReference>
<name>A0A0D9XRB4_9ORYZ</name>
<keyword evidence="2" id="KW-1185">Reference proteome</keyword>
<reference evidence="1" key="3">
    <citation type="submission" date="2015-04" db="UniProtKB">
        <authorList>
            <consortium name="EnsemblPlants"/>
        </authorList>
    </citation>
    <scope>IDENTIFICATION</scope>
</reference>
<accession>A0A0D9XRB4</accession>
<dbReference type="AlphaFoldDB" id="A0A0D9XRB4"/>
<sequence>MAGGEQQTKKVPLPPGHVAGILAMKREPWPSSEYLGLSPEERRERLEWGASRRELDDGFEEFQREVHRAVKNSGCYLVDESYFTEQAELQVLIKREWAKMDFSGKMLRLITGVVSICICLCKYDELSIVQTSGWKLNYMNIG</sequence>
<dbReference type="PANTHER" id="PTHR35166:SF11">
    <property type="entry name" value="OS05G0151550 PROTEIN"/>
    <property type="match status" value="1"/>
</dbReference>
<dbReference type="PANTHER" id="PTHR35166">
    <property type="entry name" value="OS05G0193700 PROTEIN-RELATED"/>
    <property type="match status" value="1"/>
</dbReference>
<proteinExistence type="predicted"/>
<dbReference type="HOGENOM" id="CLU_1818601_0_0_1"/>
<dbReference type="Proteomes" id="UP000032180">
    <property type="component" value="Chromosome 11"/>
</dbReference>
<evidence type="ECO:0000313" key="1">
    <source>
        <dbReference type="EnsemblPlants" id="LPERR11G08640.1"/>
    </source>
</evidence>
<reference evidence="2" key="2">
    <citation type="submission" date="2013-12" db="EMBL/GenBank/DDBJ databases">
        <authorList>
            <person name="Yu Y."/>
            <person name="Lee S."/>
            <person name="de Baynast K."/>
            <person name="Wissotski M."/>
            <person name="Liu L."/>
            <person name="Talag J."/>
            <person name="Goicoechea J."/>
            <person name="Angelova A."/>
            <person name="Jetty R."/>
            <person name="Kudrna D."/>
            <person name="Golser W."/>
            <person name="Rivera L."/>
            <person name="Zhang J."/>
            <person name="Wing R."/>
        </authorList>
    </citation>
    <scope>NUCLEOTIDE SEQUENCE</scope>
</reference>
<organism evidence="1 2">
    <name type="scientific">Leersia perrieri</name>
    <dbReference type="NCBI Taxonomy" id="77586"/>
    <lineage>
        <taxon>Eukaryota</taxon>
        <taxon>Viridiplantae</taxon>
        <taxon>Streptophyta</taxon>
        <taxon>Embryophyta</taxon>
        <taxon>Tracheophyta</taxon>
        <taxon>Spermatophyta</taxon>
        <taxon>Magnoliopsida</taxon>
        <taxon>Liliopsida</taxon>
        <taxon>Poales</taxon>
        <taxon>Poaceae</taxon>
        <taxon>BOP clade</taxon>
        <taxon>Oryzoideae</taxon>
        <taxon>Oryzeae</taxon>
        <taxon>Oryzinae</taxon>
        <taxon>Leersia</taxon>
    </lineage>
</organism>
<dbReference type="Gramene" id="LPERR11G08640.1">
    <property type="protein sequence ID" value="LPERR11G08640.1"/>
    <property type="gene ID" value="LPERR11G08640"/>
</dbReference>
<evidence type="ECO:0000313" key="2">
    <source>
        <dbReference type="Proteomes" id="UP000032180"/>
    </source>
</evidence>